<accession>A0A1M5NVT1</accession>
<evidence type="ECO:0000256" key="11">
    <source>
        <dbReference type="RuleBase" id="RU003357"/>
    </source>
</evidence>
<dbReference type="InterPro" id="IPR039426">
    <property type="entry name" value="TonB-dep_rcpt-like"/>
</dbReference>
<dbReference type="OrthoDB" id="15609at2"/>
<organism evidence="15 16">
    <name type="scientific">Hydrocarboniphaga daqingensis</name>
    <dbReference type="NCBI Taxonomy" id="490188"/>
    <lineage>
        <taxon>Bacteria</taxon>
        <taxon>Pseudomonadati</taxon>
        <taxon>Pseudomonadota</taxon>
        <taxon>Gammaproteobacteria</taxon>
        <taxon>Nevskiales</taxon>
        <taxon>Nevskiaceae</taxon>
        <taxon>Hydrocarboniphaga</taxon>
    </lineage>
</organism>
<dbReference type="InterPro" id="IPR000531">
    <property type="entry name" value="Beta-barrel_TonB"/>
</dbReference>
<evidence type="ECO:0000256" key="7">
    <source>
        <dbReference type="ARBA" id="ARBA00023077"/>
    </source>
</evidence>
<dbReference type="Proteomes" id="UP000199758">
    <property type="component" value="Unassembled WGS sequence"/>
</dbReference>
<keyword evidence="3 10" id="KW-1134">Transmembrane beta strand</keyword>
<keyword evidence="4 10" id="KW-0812">Transmembrane</keyword>
<evidence type="ECO:0000256" key="8">
    <source>
        <dbReference type="ARBA" id="ARBA00023136"/>
    </source>
</evidence>
<keyword evidence="7 11" id="KW-0798">TonB box</keyword>
<dbReference type="InterPro" id="IPR012910">
    <property type="entry name" value="Plug_dom"/>
</dbReference>
<evidence type="ECO:0000256" key="3">
    <source>
        <dbReference type="ARBA" id="ARBA00022452"/>
    </source>
</evidence>
<dbReference type="Gene3D" id="2.170.130.10">
    <property type="entry name" value="TonB-dependent receptor, plug domain"/>
    <property type="match status" value="1"/>
</dbReference>
<keyword evidence="16" id="KW-1185">Reference proteome</keyword>
<name>A0A1M5NVT1_9GAMM</name>
<feature type="domain" description="TonB-dependent receptor-like beta-barrel" evidence="13">
    <location>
        <begin position="305"/>
        <end position="759"/>
    </location>
</feature>
<keyword evidence="8 10" id="KW-0472">Membrane</keyword>
<gene>
    <name evidence="15" type="ORF">SAMN04488068_1887</name>
</gene>
<proteinExistence type="inferred from homology"/>
<dbReference type="GO" id="GO:0009279">
    <property type="term" value="C:cell outer membrane"/>
    <property type="evidence" value="ECO:0007669"/>
    <property type="project" value="UniProtKB-SubCell"/>
</dbReference>
<dbReference type="RefSeq" id="WP_072897419.1">
    <property type="nucleotide sequence ID" value="NZ_FQWZ01000004.1"/>
</dbReference>
<reference evidence="15 16" key="1">
    <citation type="submission" date="2016-11" db="EMBL/GenBank/DDBJ databases">
        <authorList>
            <person name="Jaros S."/>
            <person name="Januszkiewicz K."/>
            <person name="Wedrychowicz H."/>
        </authorList>
    </citation>
    <scope>NUCLEOTIDE SEQUENCE [LARGE SCALE GENOMIC DNA]</scope>
    <source>
        <strain evidence="15 16">CGMCC 1.7049</strain>
    </source>
</reference>
<dbReference type="InterPro" id="IPR037066">
    <property type="entry name" value="Plug_dom_sf"/>
</dbReference>
<dbReference type="PROSITE" id="PS52016">
    <property type="entry name" value="TONB_DEPENDENT_REC_3"/>
    <property type="match status" value="1"/>
</dbReference>
<feature type="domain" description="TonB-dependent receptor plug" evidence="14">
    <location>
        <begin position="46"/>
        <end position="160"/>
    </location>
</feature>
<dbReference type="EMBL" id="FQWZ01000004">
    <property type="protein sequence ID" value="SHG93610.1"/>
    <property type="molecule type" value="Genomic_DNA"/>
</dbReference>
<evidence type="ECO:0000259" key="14">
    <source>
        <dbReference type="Pfam" id="PF07715"/>
    </source>
</evidence>
<comment type="subcellular location">
    <subcellularLocation>
        <location evidence="1 10">Cell outer membrane</location>
        <topology evidence="1 10">Multi-pass membrane protein</topology>
    </subcellularLocation>
</comment>
<evidence type="ECO:0000256" key="6">
    <source>
        <dbReference type="ARBA" id="ARBA00023065"/>
    </source>
</evidence>
<evidence type="ECO:0000256" key="4">
    <source>
        <dbReference type="ARBA" id="ARBA00022692"/>
    </source>
</evidence>
<keyword evidence="9 10" id="KW-0998">Cell outer membrane</keyword>
<dbReference type="PANTHER" id="PTHR30069">
    <property type="entry name" value="TONB-DEPENDENT OUTER MEMBRANE RECEPTOR"/>
    <property type="match status" value="1"/>
</dbReference>
<dbReference type="GO" id="GO:0044718">
    <property type="term" value="P:siderophore transmembrane transport"/>
    <property type="evidence" value="ECO:0007669"/>
    <property type="project" value="TreeGrafter"/>
</dbReference>
<dbReference type="SUPFAM" id="SSF56935">
    <property type="entry name" value="Porins"/>
    <property type="match status" value="1"/>
</dbReference>
<keyword evidence="5 12" id="KW-0732">Signal</keyword>
<sequence length="783" mass="85174">MKTSVCSAASGVFVLLASGSAAAQVEVAQLETVLVEGRRAEPAEPADTPATAVRIDAETLAQTTNLINTEDALKYLPSLLVRKRFIGDTNAPVATRTTGINASARSLIFADGLLLSTLVNNNNGNGSPHWFLVPPGAIDHIDVLYGPYSAAYAGNSYGAVVDITTREPEQFEGQIKLNGAYQRFDQYGTDDAYPAYEFSASVGDRRGALSWRVGLNHLVSDSQPVIYQTIAQSTTAPADGEPVITGAFADRNRVDAPIQVLGAGNLTRTQQDSLSTRLVYSLTPALKLAYNGAIWINDATTRPDSYLSLADGSEYRGETAGSNGRVNIGGFSYAASALAPLFTNGLLEQQRLTQALTLSYGDPTWDWSVSVSDFQYLKDEQRVSAPSFGSNGYQASAGRIADAGDTGWRTADARIGWRPNGAHALGAGLHADQYELGSPVFDTREWASGARGAIFSDSRGKTRTLAAWLQDQWRFAPQWTATVGGRYERWKAFDGFNRNRSGSGGTFTYFDVDQPTVDRSGFSPKATVAWQTTPALELKASVGRALRFPTVGELYQNVATGTTFTQANPDLAPEDVLAAELSAHWQRGDNDLRATVFQETVKDLLVSQNAQIGPSQTFTTSFVQNLDKTRQRGVELVAARQNALITGLELNASATYVDAEILRNDTYVAPANTPDARSVGQRTPFVPKWRFTAMAVYRPDDRWALTLAGRHSTRQYATVDNSDVRADTYMGFDGYTVIDTRVSVQLDAHWQLAAGIDNLNNERYFLFHPFTQRTAFAEASYRF</sequence>
<evidence type="ECO:0000256" key="2">
    <source>
        <dbReference type="ARBA" id="ARBA00022448"/>
    </source>
</evidence>
<dbReference type="STRING" id="490188.SAMN04488068_1887"/>
<dbReference type="Pfam" id="PF07715">
    <property type="entry name" value="Plug"/>
    <property type="match status" value="1"/>
</dbReference>
<evidence type="ECO:0000256" key="9">
    <source>
        <dbReference type="ARBA" id="ARBA00023237"/>
    </source>
</evidence>
<feature type="signal peptide" evidence="12">
    <location>
        <begin position="1"/>
        <end position="23"/>
    </location>
</feature>
<evidence type="ECO:0000256" key="10">
    <source>
        <dbReference type="PROSITE-ProRule" id="PRU01360"/>
    </source>
</evidence>
<dbReference type="Gene3D" id="2.40.170.20">
    <property type="entry name" value="TonB-dependent receptor, beta-barrel domain"/>
    <property type="match status" value="1"/>
</dbReference>
<dbReference type="PANTHER" id="PTHR30069:SF53">
    <property type="entry name" value="COLICIN I RECEPTOR-RELATED"/>
    <property type="match status" value="1"/>
</dbReference>
<comment type="similarity">
    <text evidence="10 11">Belongs to the TonB-dependent receptor family.</text>
</comment>
<dbReference type="CDD" id="cd01347">
    <property type="entry name" value="ligand_gated_channel"/>
    <property type="match status" value="1"/>
</dbReference>
<evidence type="ECO:0000256" key="12">
    <source>
        <dbReference type="SAM" id="SignalP"/>
    </source>
</evidence>
<evidence type="ECO:0000256" key="1">
    <source>
        <dbReference type="ARBA" id="ARBA00004571"/>
    </source>
</evidence>
<evidence type="ECO:0000259" key="13">
    <source>
        <dbReference type="Pfam" id="PF00593"/>
    </source>
</evidence>
<dbReference type="AlphaFoldDB" id="A0A1M5NVT1"/>
<protein>
    <submittedName>
        <fullName evidence="15">Iron complex outermembrane recepter protein</fullName>
    </submittedName>
</protein>
<evidence type="ECO:0000256" key="5">
    <source>
        <dbReference type="ARBA" id="ARBA00022729"/>
    </source>
</evidence>
<feature type="chain" id="PRO_5012341443" evidence="12">
    <location>
        <begin position="24"/>
        <end position="783"/>
    </location>
</feature>
<keyword evidence="6" id="KW-0406">Ion transport</keyword>
<dbReference type="InterPro" id="IPR036942">
    <property type="entry name" value="Beta-barrel_TonB_sf"/>
</dbReference>
<keyword evidence="2 10" id="KW-0813">Transport</keyword>
<evidence type="ECO:0000313" key="16">
    <source>
        <dbReference type="Proteomes" id="UP000199758"/>
    </source>
</evidence>
<dbReference type="Pfam" id="PF00593">
    <property type="entry name" value="TonB_dep_Rec_b-barrel"/>
    <property type="match status" value="1"/>
</dbReference>
<evidence type="ECO:0000313" key="15">
    <source>
        <dbReference type="EMBL" id="SHG93610.1"/>
    </source>
</evidence>
<dbReference type="GO" id="GO:0015344">
    <property type="term" value="F:siderophore uptake transmembrane transporter activity"/>
    <property type="evidence" value="ECO:0007669"/>
    <property type="project" value="TreeGrafter"/>
</dbReference>